<gene>
    <name evidence="1" type="ORF">SAMN04489708_104154</name>
</gene>
<proteinExistence type="predicted"/>
<evidence type="ECO:0000313" key="2">
    <source>
        <dbReference type="Proteomes" id="UP000199317"/>
    </source>
</evidence>
<name>A0A1H0N1I4_9BURK</name>
<organism evidence="1 2">
    <name type="scientific">Paracidovorax cattleyae</name>
    <dbReference type="NCBI Taxonomy" id="80868"/>
    <lineage>
        <taxon>Bacteria</taxon>
        <taxon>Pseudomonadati</taxon>
        <taxon>Pseudomonadota</taxon>
        <taxon>Betaproteobacteria</taxon>
        <taxon>Burkholderiales</taxon>
        <taxon>Comamonadaceae</taxon>
        <taxon>Paracidovorax</taxon>
    </lineage>
</organism>
<reference evidence="2" key="1">
    <citation type="submission" date="2016-10" db="EMBL/GenBank/DDBJ databases">
        <authorList>
            <person name="Varghese N."/>
            <person name="Submissions S."/>
        </authorList>
    </citation>
    <scope>NUCLEOTIDE SEQUENCE [LARGE SCALE GENOMIC DNA]</scope>
    <source>
        <strain evidence="2">DSM 17101</strain>
    </source>
</reference>
<protein>
    <submittedName>
        <fullName evidence="1">Uncharacterized protein</fullName>
    </submittedName>
</protein>
<dbReference type="AlphaFoldDB" id="A0A1H0N1I4"/>
<dbReference type="RefSeq" id="WP_092832668.1">
    <property type="nucleotide sequence ID" value="NZ_CP028290.1"/>
</dbReference>
<dbReference type="OrthoDB" id="8824616at2"/>
<keyword evidence="2" id="KW-1185">Reference proteome</keyword>
<dbReference type="Proteomes" id="UP000199317">
    <property type="component" value="Unassembled WGS sequence"/>
</dbReference>
<sequence>MAHTTTTAAAAAPKPEALRCAEWLEHIARGAEVVTIEGLAGEAAAQLRRLHALTAAPAAQEADPAPLPMETAPKDGTMVLLLVEHDGTSFEDSDEPGWTIGFNNLGNTGEDTWQFAGWDWCQDNYTQGVGKPVAWLPMLAAAAPQESDAAIMDAMVDKAWGRFEAEMQRQTARAAVAPALLEGRAHLTYKLTAESGYEQTGEHHNITPEIFGAMTAALHSTAESVLIDGVAYLIPAPVAAELLRLHLEVLPNAAEVAPRPASLERMKKWERSGELAERMWGACMDLERENAALKRDAANLRDALTIAVDHIDMEALRISHCKDSATIDAALSNPDAKEPRP</sequence>
<dbReference type="EMBL" id="FNJL01000004">
    <property type="protein sequence ID" value="SDO86385.1"/>
    <property type="molecule type" value="Genomic_DNA"/>
</dbReference>
<evidence type="ECO:0000313" key="1">
    <source>
        <dbReference type="EMBL" id="SDO86385.1"/>
    </source>
</evidence>
<accession>A0A1H0N1I4</accession>